<feature type="repeat" description="TPR" evidence="1">
    <location>
        <begin position="675"/>
        <end position="708"/>
    </location>
</feature>
<dbReference type="PROSITE" id="PS50005">
    <property type="entry name" value="TPR"/>
    <property type="match status" value="13"/>
</dbReference>
<dbReference type="InterPro" id="IPR011990">
    <property type="entry name" value="TPR-like_helical_dom_sf"/>
</dbReference>
<feature type="repeat" description="TPR" evidence="1">
    <location>
        <begin position="563"/>
        <end position="596"/>
    </location>
</feature>
<feature type="repeat" description="TPR" evidence="1">
    <location>
        <begin position="505"/>
        <end position="538"/>
    </location>
</feature>
<feature type="repeat" description="TPR" evidence="1">
    <location>
        <begin position="1043"/>
        <end position="1076"/>
    </location>
</feature>
<dbReference type="PROSITE" id="PS50293">
    <property type="entry name" value="TPR_REGION"/>
    <property type="match status" value="2"/>
</dbReference>
<comment type="caution">
    <text evidence="3">The sequence shown here is derived from an EMBL/GenBank/DDBJ whole genome shotgun (WGS) entry which is preliminary data.</text>
</comment>
<dbReference type="Pfam" id="PF12770">
    <property type="entry name" value="CHAT"/>
    <property type="match status" value="1"/>
</dbReference>
<feature type="repeat" description="TPR" evidence="1">
    <location>
        <begin position="1137"/>
        <end position="1170"/>
    </location>
</feature>
<dbReference type="RefSeq" id="WP_413280212.1">
    <property type="nucleotide sequence ID" value="NZ_JBHFNT010000227.1"/>
</dbReference>
<dbReference type="EMBL" id="JBHFNT010000227">
    <property type="protein sequence ID" value="MFB2837874.1"/>
    <property type="molecule type" value="Genomic_DNA"/>
</dbReference>
<feature type="repeat" description="TPR" evidence="1">
    <location>
        <begin position="1093"/>
        <end position="1126"/>
    </location>
</feature>
<accession>A0ABV4WS04</accession>
<protein>
    <submittedName>
        <fullName evidence="3">Tetratricopeptide repeat protein</fullName>
    </submittedName>
</protein>
<evidence type="ECO:0000256" key="1">
    <source>
        <dbReference type="PROSITE-ProRule" id="PRU00339"/>
    </source>
</evidence>
<reference evidence="3 4" key="1">
    <citation type="submission" date="2024-09" db="EMBL/GenBank/DDBJ databases">
        <title>Floridaenema gen nov. (Aerosakkonemataceae, Aerosakkonematales ord. nov., Cyanobacteria) from benthic tropical and subtropical fresh waters, with the description of four new species.</title>
        <authorList>
            <person name="Moretto J.A."/>
            <person name="Berthold D.E."/>
            <person name="Lefler F.W."/>
            <person name="Huang I.-S."/>
            <person name="Laughinghouse H. IV."/>
        </authorList>
    </citation>
    <scope>NUCLEOTIDE SEQUENCE [LARGE SCALE GENOMIC DNA]</scope>
    <source>
        <strain evidence="3 4">BLCC-F167</strain>
    </source>
</reference>
<dbReference type="Pfam" id="PF13424">
    <property type="entry name" value="TPR_12"/>
    <property type="match status" value="9"/>
</dbReference>
<dbReference type="SUPFAM" id="SSF48452">
    <property type="entry name" value="TPR-like"/>
    <property type="match status" value="7"/>
</dbReference>
<dbReference type="PANTHER" id="PTHR10098">
    <property type="entry name" value="RAPSYN-RELATED"/>
    <property type="match status" value="1"/>
</dbReference>
<feature type="repeat" description="TPR" evidence="1">
    <location>
        <begin position="878"/>
        <end position="911"/>
    </location>
</feature>
<feature type="repeat" description="TPR" evidence="1">
    <location>
        <begin position="380"/>
        <end position="413"/>
    </location>
</feature>
<feature type="domain" description="CHAT" evidence="2">
    <location>
        <begin position="1478"/>
        <end position="1774"/>
    </location>
</feature>
<dbReference type="Gene3D" id="1.25.40.10">
    <property type="entry name" value="Tetratricopeptide repeat domain"/>
    <property type="match status" value="8"/>
</dbReference>
<proteinExistence type="predicted"/>
<feature type="repeat" description="TPR" evidence="1">
    <location>
        <begin position="48"/>
        <end position="81"/>
    </location>
</feature>
<dbReference type="Pfam" id="PF13181">
    <property type="entry name" value="TPR_8"/>
    <property type="match status" value="2"/>
</dbReference>
<dbReference type="InterPro" id="IPR024983">
    <property type="entry name" value="CHAT_dom"/>
</dbReference>
<feature type="repeat" description="TPR" evidence="1">
    <location>
        <begin position="607"/>
        <end position="640"/>
    </location>
</feature>
<evidence type="ECO:0000313" key="4">
    <source>
        <dbReference type="Proteomes" id="UP001576780"/>
    </source>
</evidence>
<feature type="repeat" description="TPR" evidence="1">
    <location>
        <begin position="1005"/>
        <end position="1038"/>
    </location>
</feature>
<sequence>MKTPNKLILPLSVLAAVVVVEHFSISQGKFILNSAVVAQTSINQKAEADRLLQQGNQQYQKGQFPDALKSFEQALNIYRQIGDRQNEATTLIKIGDTYLDYIEFKRYYNLIEKPEELKPYSEVLKYYEQGLVIMRKIGDRKGEALTLNGIGRTNAAINKKEEALNFYEQALTIMREVKDKTGEATVLFNIGKDYDWGFDRQRDSKPISIDFYEQALRIVREIGDRPLEAKILYTIGFTYKNKGQEKPEIALEYYKQALPIARELGDRILEEKVLNNMGYTYRSLGYSQIAQEHQEQALAIRQGMNIHVAWPTDIIKKAILITYNTPKKRPTLITFLEGEALIHYRNGEAHASRRRYQAALESYQQALAIVRQQRNRPWQWVILNQMATIYETLGQFEAALDSYKQSLNIRTEVDELAAKEPIPYSIRVAYGTDVNVHIKGGIKLEDAISNGLIKIGEGEPINTAITTFESFITPEEIAVMEKRGRRLEVVAGIAGWQSFTENEEEDTLANMGDIYKALGDYQTALNSYRKAWKIIRAELDSKESEETRWRRVTTEGLYYQQELRIFRSMGEVYAALGEHKAALEAYQKALEIATKEKSGSSFFIQIPILLIQMGKAYENLGQYQAALEVYQKVLAIAQDPKNKGNYSTQEHLIRQFGQEEYFRQTRIPYEKPDREAILNSIGAIYEKLGQTQKAQEYRQQALALKREISDRTEEDITAQKAILITEVGRDEAKKAIVQIHRLEGEAVALFAAGNSYFRQGQYLKAQYQLALESYQKALAIVRQQNNRPWERVILIQMGLVYEQLEQNQAALEQDQQALAIGQEIEKPAEKATLLSKIPLSGSVNFDEVKIGFESGKITTFKPEGGVIFFAQTREKLQADRLLKEGITQYVNGKYERALKSFEAALSIYQKLEDKPGVAKSFFEIGEVYEKREEDEQALNHYQQALELYRELGDRSGEKTSLNLMSGIYYKQGIQFANRGQYRESLKRLEQVLEIAQKLGHLETELRTFLWMARVYSSLGEYKLALDYYQKALPIRQEILGHWEGIESNIGRIYEVLGQYELALKYYEEALKTARFPTLLNLDGSMVGDIAGEANALNAIGNIHYRLSRYESALNYHQQALTVLKKVKNQNTQKLLEATTYNSIGFVYLKQGKYQLALDFLQPALAIYQQFNRRRAEGVVLHAIGKLYFEQGQYELAGNYLQRSLVIAQEIGNKEGEGHTLSTIAYLLEKQNQPELAIVFFKQSVNARETIRKNIKELPKEHQQSYIETVAKDYRKLADLLLQKDRILEAQQVLDLLKLQELDNYLRNVRGNEQTARGVSNTPQEQEVKQGYEAIVNKGIKLGKELAELQKIPVDKRTSAQQQRILELRKAEQEITKEFTQFLKSPTVTALVTQLRQVTGGENLNLKDFNSLRDNLQRLQTSAVILYPFILDDRLELILVTPYSPPIRRTVNVKREELNRVIAEFHLNLKQPNSNVIPVANKLYEWLIKPIENDLAEAKTQTIIYAPDGQLRYIPLAALHDGKQWLVERFGINYITAASLTDFNTKPQGKMQIFAGAFSEGSYSFKVGEQEFQFSGLPFAGKEVENLAATIPGTTKFLNGQFNRDTVLMMNDFSVVHLATHAAFVVGNPEDSFIMFGNGDRATLRDVESWSLPKVDLIVLSACETGVGGKLGNGEEILGFGFQMQRTGARAAIASLWPVSDGGTQVLINGFYSLLQKGNLSKAEALRQAQIALITGNHSAFGEQRGIATAQAVAQTETSKLNHPYYWAPFILIGNGL</sequence>
<dbReference type="Proteomes" id="UP001576780">
    <property type="component" value="Unassembled WGS sequence"/>
</dbReference>
<evidence type="ECO:0000259" key="2">
    <source>
        <dbReference type="Pfam" id="PF12770"/>
    </source>
</evidence>
<keyword evidence="1" id="KW-0802">TPR repeat</keyword>
<dbReference type="SMART" id="SM00028">
    <property type="entry name" value="TPR"/>
    <property type="match status" value="21"/>
</dbReference>
<feature type="repeat" description="TPR" evidence="1">
    <location>
        <begin position="340"/>
        <end position="373"/>
    </location>
</feature>
<organism evidence="3 4">
    <name type="scientific">Floridaenema evergladense BLCC-F167</name>
    <dbReference type="NCBI Taxonomy" id="3153639"/>
    <lineage>
        <taxon>Bacteria</taxon>
        <taxon>Bacillati</taxon>
        <taxon>Cyanobacteriota</taxon>
        <taxon>Cyanophyceae</taxon>
        <taxon>Oscillatoriophycideae</taxon>
        <taxon>Aerosakkonematales</taxon>
        <taxon>Aerosakkonemataceae</taxon>
        <taxon>Floridanema</taxon>
        <taxon>Floridanema evergladense</taxon>
    </lineage>
</organism>
<evidence type="ECO:0000313" key="3">
    <source>
        <dbReference type="EMBL" id="MFB2837874.1"/>
    </source>
</evidence>
<dbReference type="Pfam" id="PF13176">
    <property type="entry name" value="TPR_7"/>
    <property type="match status" value="1"/>
</dbReference>
<feature type="repeat" description="TPR" evidence="1">
    <location>
        <begin position="918"/>
        <end position="951"/>
    </location>
</feature>
<name>A0ABV4WS04_9CYAN</name>
<dbReference type="PANTHER" id="PTHR10098:SF108">
    <property type="entry name" value="TETRATRICOPEPTIDE REPEAT PROTEIN 28"/>
    <property type="match status" value="1"/>
</dbReference>
<gene>
    <name evidence="3" type="ORF">ACE1CA_25510</name>
</gene>
<keyword evidence="4" id="KW-1185">Reference proteome</keyword>
<dbReference type="InterPro" id="IPR019734">
    <property type="entry name" value="TPR_rpt"/>
</dbReference>